<reference evidence="3 4" key="1">
    <citation type="journal article" date="2019" name="Nat. Med.">
        <title>A library of human gut bacterial isolates paired with longitudinal multiomics data enables mechanistic microbiome research.</title>
        <authorList>
            <person name="Poyet M."/>
            <person name="Groussin M."/>
            <person name="Gibbons S.M."/>
            <person name="Avila-Pacheco J."/>
            <person name="Jiang X."/>
            <person name="Kearney S.M."/>
            <person name="Perrotta A.R."/>
            <person name="Berdy B."/>
            <person name="Zhao S."/>
            <person name="Lieberman T.D."/>
            <person name="Swanson P.K."/>
            <person name="Smith M."/>
            <person name="Roesemann S."/>
            <person name="Alexander J.E."/>
            <person name="Rich S.A."/>
            <person name="Livny J."/>
            <person name="Vlamakis H."/>
            <person name="Clish C."/>
            <person name="Bullock K."/>
            <person name="Deik A."/>
            <person name="Scott J."/>
            <person name="Pierce K.A."/>
            <person name="Xavier R.J."/>
            <person name="Alm E.J."/>
        </authorList>
    </citation>
    <scope>NUCLEOTIDE SEQUENCE [LARGE SCALE GENOMIC DNA]</scope>
    <source>
        <strain evidence="3 4">BIOML-A156</strain>
    </source>
</reference>
<dbReference type="PANTHER" id="PTHR22916:SF51">
    <property type="entry name" value="GLYCOSYLTRANSFERASE EPSH-RELATED"/>
    <property type="match status" value="1"/>
</dbReference>
<dbReference type="Proteomes" id="UP000488521">
    <property type="component" value="Unassembled WGS sequence"/>
</dbReference>
<dbReference type="PANTHER" id="PTHR22916">
    <property type="entry name" value="GLYCOSYLTRANSFERASE"/>
    <property type="match status" value="1"/>
</dbReference>
<accession>A0A1H7XMS3</accession>
<evidence type="ECO:0000256" key="2">
    <source>
        <dbReference type="ARBA" id="ARBA00022679"/>
    </source>
</evidence>
<keyword evidence="1" id="KW-0328">Glycosyltransferase</keyword>
<name>A0A1H7XMS3_BACT4</name>
<evidence type="ECO:0000256" key="1">
    <source>
        <dbReference type="ARBA" id="ARBA00022676"/>
    </source>
</evidence>
<dbReference type="Pfam" id="PF00535">
    <property type="entry name" value="Glycos_transf_2"/>
    <property type="match status" value="1"/>
</dbReference>
<dbReference type="EMBL" id="WCRS01000022">
    <property type="protein sequence ID" value="KAB4469583.1"/>
    <property type="molecule type" value="Genomic_DNA"/>
</dbReference>
<organism evidence="3 4">
    <name type="scientific">Bacteroides thetaiotaomicron</name>
    <dbReference type="NCBI Taxonomy" id="818"/>
    <lineage>
        <taxon>Bacteria</taxon>
        <taxon>Pseudomonadati</taxon>
        <taxon>Bacteroidota</taxon>
        <taxon>Bacteroidia</taxon>
        <taxon>Bacteroidales</taxon>
        <taxon>Bacteroidaceae</taxon>
        <taxon>Bacteroides</taxon>
    </lineage>
</organism>
<proteinExistence type="predicted"/>
<dbReference type="InterPro" id="IPR029044">
    <property type="entry name" value="Nucleotide-diphossugar_trans"/>
</dbReference>
<sequence length="328" mass="39334">MNKNPLVSVIVPIYGVEPYIEKCARSLFEQSLENMEFIFVNDCTPDKSVEILRQVIEDYPRRYLQIQIIEHEENRGLAMARNSGLLIAKGEYIIHCDSDDWVELDMYEEMYEKALEKNADIVICDYYAEYSNKRIYHIQREPREKEEYLIKILQGCLHNGMWNKLVRRELYQHLSFWYKEGVDMWEDVSIMPRLVFYAENIVSIHKAFYHYSQININAYTKCWKTESLQNVIDVVNVIESFLLENKNGRYNLELLYLKLRAKYCLLRYSSGKQRNVYRNLYSEADSLVFSHSVLPIHDKIIIWCWLHSMDWGAAIILSFIERMKRWLR</sequence>
<dbReference type="GO" id="GO:0016758">
    <property type="term" value="F:hexosyltransferase activity"/>
    <property type="evidence" value="ECO:0007669"/>
    <property type="project" value="UniProtKB-ARBA"/>
</dbReference>
<dbReference type="RefSeq" id="WP_074859881.1">
    <property type="nucleotide sequence ID" value="NZ_BQNN01000001.1"/>
</dbReference>
<comment type="caution">
    <text evidence="3">The sequence shown here is derived from an EMBL/GenBank/DDBJ whole genome shotgun (WGS) entry which is preliminary data.</text>
</comment>
<dbReference type="Gene3D" id="3.90.550.10">
    <property type="entry name" value="Spore Coat Polysaccharide Biosynthesis Protein SpsA, Chain A"/>
    <property type="match status" value="1"/>
</dbReference>
<dbReference type="CDD" id="cd00761">
    <property type="entry name" value="Glyco_tranf_GTA_type"/>
    <property type="match status" value="1"/>
</dbReference>
<dbReference type="SUPFAM" id="SSF53448">
    <property type="entry name" value="Nucleotide-diphospho-sugar transferases"/>
    <property type="match status" value="1"/>
</dbReference>
<evidence type="ECO:0000313" key="4">
    <source>
        <dbReference type="Proteomes" id="UP000488521"/>
    </source>
</evidence>
<dbReference type="InterPro" id="IPR001173">
    <property type="entry name" value="Glyco_trans_2-like"/>
</dbReference>
<keyword evidence="2 3" id="KW-0808">Transferase</keyword>
<evidence type="ECO:0000313" key="3">
    <source>
        <dbReference type="EMBL" id="KAB4469583.1"/>
    </source>
</evidence>
<dbReference type="AlphaFoldDB" id="A0A1H7XMS3"/>
<gene>
    <name evidence="3" type="ORF">GAN59_21330</name>
</gene>
<protein>
    <submittedName>
        <fullName evidence="3">Glycosyltransferase family 2 protein</fullName>
    </submittedName>
</protein>